<dbReference type="CDD" id="cd02440">
    <property type="entry name" value="AdoMet_MTases"/>
    <property type="match status" value="1"/>
</dbReference>
<keyword evidence="1 4" id="KW-0489">Methyltransferase</keyword>
<evidence type="ECO:0000259" key="3">
    <source>
        <dbReference type="Pfam" id="PF13649"/>
    </source>
</evidence>
<gene>
    <name evidence="4" type="ORF">QO015_004089</name>
</gene>
<organism evidence="4 5">
    <name type="scientific">Kaistia geumhonensis</name>
    <dbReference type="NCBI Taxonomy" id="410839"/>
    <lineage>
        <taxon>Bacteria</taxon>
        <taxon>Pseudomonadati</taxon>
        <taxon>Pseudomonadota</taxon>
        <taxon>Alphaproteobacteria</taxon>
        <taxon>Hyphomicrobiales</taxon>
        <taxon>Kaistiaceae</taxon>
        <taxon>Kaistia</taxon>
    </lineage>
</organism>
<keyword evidence="2" id="KW-0808">Transferase</keyword>
<dbReference type="GO" id="GO:0032259">
    <property type="term" value="P:methylation"/>
    <property type="evidence" value="ECO:0007669"/>
    <property type="project" value="UniProtKB-KW"/>
</dbReference>
<accession>A0ABU0MBZ0</accession>
<evidence type="ECO:0000313" key="5">
    <source>
        <dbReference type="Proteomes" id="UP001223743"/>
    </source>
</evidence>
<dbReference type="EMBL" id="JAUSWJ010000001">
    <property type="protein sequence ID" value="MDQ0518476.1"/>
    <property type="molecule type" value="Genomic_DNA"/>
</dbReference>
<dbReference type="InterPro" id="IPR051052">
    <property type="entry name" value="Diverse_substrate_MTase"/>
</dbReference>
<feature type="domain" description="Methyltransferase" evidence="3">
    <location>
        <begin position="39"/>
        <end position="125"/>
    </location>
</feature>
<evidence type="ECO:0000313" key="4">
    <source>
        <dbReference type="EMBL" id="MDQ0518476.1"/>
    </source>
</evidence>
<dbReference type="Proteomes" id="UP001223743">
    <property type="component" value="Unassembled WGS sequence"/>
</dbReference>
<comment type="caution">
    <text evidence="4">The sequence shown here is derived from an EMBL/GenBank/DDBJ whole genome shotgun (WGS) entry which is preliminary data.</text>
</comment>
<protein>
    <submittedName>
        <fullName evidence="4">SAM-dependent methyltransferase</fullName>
    </submittedName>
</protein>
<dbReference type="PANTHER" id="PTHR44942:SF4">
    <property type="entry name" value="METHYLTRANSFERASE TYPE 11 DOMAIN-CONTAINING PROTEIN"/>
    <property type="match status" value="1"/>
</dbReference>
<name>A0ABU0MBZ0_9HYPH</name>
<dbReference type="GO" id="GO:0008168">
    <property type="term" value="F:methyltransferase activity"/>
    <property type="evidence" value="ECO:0007669"/>
    <property type="project" value="UniProtKB-KW"/>
</dbReference>
<dbReference type="SUPFAM" id="SSF53335">
    <property type="entry name" value="S-adenosyl-L-methionine-dependent methyltransferases"/>
    <property type="match status" value="1"/>
</dbReference>
<dbReference type="InterPro" id="IPR041698">
    <property type="entry name" value="Methyltransf_25"/>
</dbReference>
<evidence type="ECO:0000256" key="2">
    <source>
        <dbReference type="ARBA" id="ARBA00022679"/>
    </source>
</evidence>
<keyword evidence="5" id="KW-1185">Reference proteome</keyword>
<dbReference type="Gene3D" id="3.40.50.150">
    <property type="entry name" value="Vaccinia Virus protein VP39"/>
    <property type="match status" value="1"/>
</dbReference>
<dbReference type="PANTHER" id="PTHR44942">
    <property type="entry name" value="METHYLTRANSF_11 DOMAIN-CONTAINING PROTEIN"/>
    <property type="match status" value="1"/>
</dbReference>
<proteinExistence type="predicted"/>
<dbReference type="Pfam" id="PF13649">
    <property type="entry name" value="Methyltransf_25"/>
    <property type="match status" value="1"/>
</dbReference>
<dbReference type="RefSeq" id="WP_266284017.1">
    <property type="nucleotide sequence ID" value="NZ_JAPKNF010000004.1"/>
</dbReference>
<reference evidence="4 5" key="1">
    <citation type="submission" date="2023-07" db="EMBL/GenBank/DDBJ databases">
        <title>Genomic Encyclopedia of Type Strains, Phase IV (KMG-IV): sequencing the most valuable type-strain genomes for metagenomic binning, comparative biology and taxonomic classification.</title>
        <authorList>
            <person name="Goeker M."/>
        </authorList>
    </citation>
    <scope>NUCLEOTIDE SEQUENCE [LARGE SCALE GENOMIC DNA]</scope>
    <source>
        <strain evidence="4 5">B1-1</strain>
    </source>
</reference>
<dbReference type="InterPro" id="IPR029063">
    <property type="entry name" value="SAM-dependent_MTases_sf"/>
</dbReference>
<sequence length="249" mass="27317">MGRFETTAATYERFREPYPAAFFAKVAERLGLAGSERLIDLGTGPGILALGFAPYVGSVLGVDPEAEMIAVARDNAARDGLALPLIHGRTEDLSADLGTFDLVTIGRALHWMERAPTVAVLDRLLAQEGVILTTGSAPAKDDRNPWLETMERVSHSWAPHDERVLSVYRTWFEATPFAEVEDITYVFAAPVTPEHLFARLLTRSSTSPAILGDRIAACRAELLGELAPFFPDGEREETLVARATVIRRR</sequence>
<evidence type="ECO:0000256" key="1">
    <source>
        <dbReference type="ARBA" id="ARBA00022603"/>
    </source>
</evidence>